<keyword evidence="7" id="KW-1185">Reference proteome</keyword>
<keyword evidence="3" id="KW-0862">Zinc</keyword>
<dbReference type="GO" id="GO:0004842">
    <property type="term" value="F:ubiquitin-protein transferase activity"/>
    <property type="evidence" value="ECO:0007669"/>
    <property type="project" value="TreeGrafter"/>
</dbReference>
<evidence type="ECO:0000256" key="3">
    <source>
        <dbReference type="ARBA" id="ARBA00022833"/>
    </source>
</evidence>
<evidence type="ECO:0000256" key="4">
    <source>
        <dbReference type="SAM" id="Coils"/>
    </source>
</evidence>
<organism evidence="6 7">
    <name type="scientific">Lithospermum erythrorhizon</name>
    <name type="common">Purple gromwell</name>
    <name type="synonym">Lithospermum officinale var. erythrorhizon</name>
    <dbReference type="NCBI Taxonomy" id="34254"/>
    <lineage>
        <taxon>Eukaryota</taxon>
        <taxon>Viridiplantae</taxon>
        <taxon>Streptophyta</taxon>
        <taxon>Embryophyta</taxon>
        <taxon>Tracheophyta</taxon>
        <taxon>Spermatophyta</taxon>
        <taxon>Magnoliopsida</taxon>
        <taxon>eudicotyledons</taxon>
        <taxon>Gunneridae</taxon>
        <taxon>Pentapetalae</taxon>
        <taxon>asterids</taxon>
        <taxon>lamiids</taxon>
        <taxon>Boraginales</taxon>
        <taxon>Boraginaceae</taxon>
        <taxon>Boraginoideae</taxon>
        <taxon>Lithospermeae</taxon>
        <taxon>Lithospermum</taxon>
    </lineage>
</organism>
<keyword evidence="2" id="KW-0863">Zinc-finger</keyword>
<keyword evidence="4" id="KW-0175">Coiled coil</keyword>
<feature type="region of interest" description="Disordered" evidence="5">
    <location>
        <begin position="18"/>
        <end position="66"/>
    </location>
</feature>
<protein>
    <recommendedName>
        <fullName evidence="8">RING-type domain-containing protein</fullName>
    </recommendedName>
</protein>
<dbReference type="Pfam" id="PF13920">
    <property type="entry name" value="zf-C3HC4_3"/>
    <property type="match status" value="1"/>
</dbReference>
<dbReference type="InterPro" id="IPR013083">
    <property type="entry name" value="Znf_RING/FYVE/PHD"/>
</dbReference>
<feature type="coiled-coil region" evidence="4">
    <location>
        <begin position="209"/>
        <end position="264"/>
    </location>
</feature>
<dbReference type="CDD" id="cd16649">
    <property type="entry name" value="mRING-HC-C3HC5_CGRF1-like"/>
    <property type="match status" value="1"/>
</dbReference>
<dbReference type="PIRSF" id="PIRSF036836">
    <property type="entry name" value="RNase_bind_SBP1"/>
    <property type="match status" value="1"/>
</dbReference>
<accession>A0AAV3PUE3</accession>
<dbReference type="PANTHER" id="PTHR42647">
    <property type="entry name" value="SBP (S-RIBONUCLEASE BINDING PROTEIN) FAMILY PROTEIN"/>
    <property type="match status" value="1"/>
</dbReference>
<evidence type="ECO:0000256" key="5">
    <source>
        <dbReference type="SAM" id="MobiDB-lite"/>
    </source>
</evidence>
<name>A0AAV3PUE3_LITER</name>
<dbReference type="PANTHER" id="PTHR42647:SF5">
    <property type="entry name" value="SBP (S-RIBONUCLEASE BINDING PROTEIN) FAMILY PROTEIN"/>
    <property type="match status" value="1"/>
</dbReference>
<keyword evidence="1" id="KW-0479">Metal-binding</keyword>
<dbReference type="Proteomes" id="UP001454036">
    <property type="component" value="Unassembled WGS sequence"/>
</dbReference>
<proteinExistence type="predicted"/>
<dbReference type="EMBL" id="BAABME010002467">
    <property type="protein sequence ID" value="GAA0154766.1"/>
    <property type="molecule type" value="Genomic_DNA"/>
</dbReference>
<evidence type="ECO:0000256" key="2">
    <source>
        <dbReference type="ARBA" id="ARBA00022771"/>
    </source>
</evidence>
<evidence type="ECO:0000313" key="7">
    <source>
        <dbReference type="Proteomes" id="UP001454036"/>
    </source>
</evidence>
<evidence type="ECO:0000313" key="6">
    <source>
        <dbReference type="EMBL" id="GAA0154766.1"/>
    </source>
</evidence>
<evidence type="ECO:0000256" key="1">
    <source>
        <dbReference type="ARBA" id="ARBA00022723"/>
    </source>
</evidence>
<sequence length="359" mass="39494">MAVQAQYPSHVLLLNRNTQEGKNTTRNDHSLQQQTGGGGGVSSALLDHQPPHILFNSGVGNNTTTRKRSRELISTMNTTGPTIALQQSQPPNQIINLSQLHTPQNHPNNVVSTGLRLAFGDQLQQKQHPLHHQTQQQLSLLSSQSSQESAVLLPFLSDDLDAHIKQQRQEIENFITFQGEQLRRKLSEKRRSNFKTLLNAAEESVSLKLREKEVQLEKALRCNTELEAKLAQLTSEVQAWQARASEYEATAAALQAEVQQAMQHHGPAVVAEEVVVEDEESVFIDPDRVTEFSGPNMPIGLSGSNGPIGPMCRGCGRGAATMVLLPCRHLCLCTECDVVARCCPLCYSFRSSSVEVILG</sequence>
<evidence type="ECO:0008006" key="8">
    <source>
        <dbReference type="Google" id="ProtNLM"/>
    </source>
</evidence>
<gene>
    <name evidence="6" type="ORF">LIER_12654</name>
</gene>
<comment type="caution">
    <text evidence="6">The sequence shown here is derived from an EMBL/GenBank/DDBJ whole genome shotgun (WGS) entry which is preliminary data.</text>
</comment>
<dbReference type="Gene3D" id="3.30.40.10">
    <property type="entry name" value="Zinc/RING finger domain, C3HC4 (zinc finger)"/>
    <property type="match status" value="1"/>
</dbReference>
<dbReference type="AlphaFoldDB" id="A0AAV3PUE3"/>
<reference evidence="6 7" key="1">
    <citation type="submission" date="2024-01" db="EMBL/GenBank/DDBJ databases">
        <title>The complete chloroplast genome sequence of Lithospermum erythrorhizon: insights into the phylogenetic relationship among Boraginaceae species and the maternal lineages of purple gromwells.</title>
        <authorList>
            <person name="Okada T."/>
            <person name="Watanabe K."/>
        </authorList>
    </citation>
    <scope>NUCLEOTIDE SEQUENCE [LARGE SCALE GENOMIC DNA]</scope>
</reference>
<dbReference type="GO" id="GO:0008270">
    <property type="term" value="F:zinc ion binding"/>
    <property type="evidence" value="ECO:0007669"/>
    <property type="project" value="UniProtKB-KW"/>
</dbReference>